<keyword evidence="2" id="KW-1185">Reference proteome</keyword>
<protein>
    <submittedName>
        <fullName evidence="1">Uncharacterized protein</fullName>
    </submittedName>
</protein>
<reference evidence="1" key="1">
    <citation type="submission" date="2020-10" db="EMBL/GenBank/DDBJ databases">
        <title>The Isolation and Genome Sequence of a Novel Cyanophage S-H9-2 from the Yellow Sea, China.</title>
        <authorList>
            <person name="Jiang T."/>
            <person name="Luo L."/>
        </authorList>
    </citation>
    <scope>NUCLEOTIDE SEQUENCE</scope>
</reference>
<organism evidence="1 2">
    <name type="scientific">Synechococcus phage S-H9-2</name>
    <dbReference type="NCBI Taxonomy" id="2783669"/>
    <lineage>
        <taxon>Viruses</taxon>
        <taxon>Duplodnaviria</taxon>
        <taxon>Heunggongvirae</taxon>
        <taxon>Uroviricota</taxon>
        <taxon>Caudoviricetes</taxon>
        <taxon>Pantevenvirales</taxon>
        <taxon>Kyanoviridae</taxon>
        <taxon>Yushanluvirus</taxon>
        <taxon>Yushanluvirus satich</taxon>
    </lineage>
</organism>
<accession>A0A873WG86</accession>
<dbReference type="RefSeq" id="YP_010669401.1">
    <property type="nucleotide sequence ID" value="NC_070960.1"/>
</dbReference>
<dbReference type="Proteomes" id="UP000662754">
    <property type="component" value="Segment"/>
</dbReference>
<sequence length="98" mass="11607">MDITPQEQREILSIRPSLQKRYCILYWKMEKGVPPHDQKVLRRINSNGVPISTKKYSEVFMYSSVQDALVHGKFLLSKNYDVKIMTCNPRKNDKFWLS</sequence>
<name>A0A873WG86_9CAUD</name>
<dbReference type="EMBL" id="MW147367">
    <property type="protein sequence ID" value="QPB08416.1"/>
    <property type="molecule type" value="Genomic_DNA"/>
</dbReference>
<dbReference type="GeneID" id="77945571"/>
<dbReference type="KEGG" id="vg:77945571"/>
<proteinExistence type="predicted"/>
<evidence type="ECO:0000313" key="1">
    <source>
        <dbReference type="EMBL" id="QPB08416.1"/>
    </source>
</evidence>
<evidence type="ECO:0000313" key="2">
    <source>
        <dbReference type="Proteomes" id="UP000662754"/>
    </source>
</evidence>